<dbReference type="EMBL" id="JANBTW010000030">
    <property type="protein sequence ID" value="KAJ2677643.1"/>
    <property type="molecule type" value="Genomic_DNA"/>
</dbReference>
<dbReference type="PRINTS" id="PR00722">
    <property type="entry name" value="CHYMOTRYPSIN"/>
</dbReference>
<dbReference type="PROSITE" id="PS50240">
    <property type="entry name" value="TRYPSIN_DOM"/>
    <property type="match status" value="1"/>
</dbReference>
<evidence type="ECO:0000313" key="8">
    <source>
        <dbReference type="Proteomes" id="UP001151518"/>
    </source>
</evidence>
<evidence type="ECO:0000256" key="5">
    <source>
        <dbReference type="SAM" id="SignalP"/>
    </source>
</evidence>
<dbReference type="Pfam" id="PF00089">
    <property type="entry name" value="Trypsin"/>
    <property type="match status" value="1"/>
</dbReference>
<dbReference type="Gene3D" id="2.40.10.10">
    <property type="entry name" value="Trypsin-like serine proteases"/>
    <property type="match status" value="1"/>
</dbReference>
<keyword evidence="3" id="KW-0378">Hydrolase</keyword>
<dbReference type="InterPro" id="IPR043504">
    <property type="entry name" value="Peptidase_S1_PA_chymotrypsin"/>
</dbReference>
<dbReference type="InterPro" id="IPR050430">
    <property type="entry name" value="Peptidase_S1"/>
</dbReference>
<dbReference type="CDD" id="cd00190">
    <property type="entry name" value="Tryp_SPc"/>
    <property type="match status" value="1"/>
</dbReference>
<dbReference type="AlphaFoldDB" id="A0A9W8KYT1"/>
<dbReference type="PROSITE" id="PS00135">
    <property type="entry name" value="TRYPSIN_SER"/>
    <property type="match status" value="1"/>
</dbReference>
<dbReference type="Proteomes" id="UP001151518">
    <property type="component" value="Unassembled WGS sequence"/>
</dbReference>
<feature type="signal peptide" evidence="5">
    <location>
        <begin position="1"/>
        <end position="16"/>
    </location>
</feature>
<comment type="similarity">
    <text evidence="1">Belongs to the peptidase S1 family.</text>
</comment>
<dbReference type="InterPro" id="IPR001254">
    <property type="entry name" value="Trypsin_dom"/>
</dbReference>
<gene>
    <name evidence="7" type="ORF">GGI25_003033</name>
</gene>
<evidence type="ECO:0000256" key="2">
    <source>
        <dbReference type="ARBA" id="ARBA00023157"/>
    </source>
</evidence>
<dbReference type="FunFam" id="2.40.10.10:FF:000068">
    <property type="entry name" value="transmembrane protease serine 2"/>
    <property type="match status" value="1"/>
</dbReference>
<evidence type="ECO:0000256" key="3">
    <source>
        <dbReference type="RuleBase" id="RU363034"/>
    </source>
</evidence>
<feature type="chain" id="PRO_5040844078" description="Peptidase S1 domain-containing protein" evidence="5">
    <location>
        <begin position="17"/>
        <end position="388"/>
    </location>
</feature>
<dbReference type="InterPro" id="IPR001314">
    <property type="entry name" value="Peptidase_S1A"/>
</dbReference>
<reference evidence="7" key="1">
    <citation type="submission" date="2022-07" db="EMBL/GenBank/DDBJ databases">
        <title>Phylogenomic reconstructions and comparative analyses of Kickxellomycotina fungi.</title>
        <authorList>
            <person name="Reynolds N.K."/>
            <person name="Stajich J.E."/>
            <person name="Barry K."/>
            <person name="Grigoriev I.V."/>
            <person name="Crous P."/>
            <person name="Smith M.E."/>
        </authorList>
    </citation>
    <scope>NUCLEOTIDE SEQUENCE</scope>
    <source>
        <strain evidence="7">NRRL 3115</strain>
    </source>
</reference>
<sequence length="388" mass="39155">MLRLSISSLMVYGLVGLSAFASESPANLVARGSAVEPNARIAGGQVASSSDFGFIAYIQGYIPEVGGSSCTGSLIGPNVVLTAGHCIYQDDIRYTASQFQVGLTHKRPEPGTLYQGLSVSKVITHPNFNLKTLSNDIALLILEDTVSSSQATPGKIYTGDITTSTKLVAAGFGITIPDNMTSVPTQLMEVSLTAGSNAYCRSNWGSFNSKYLICTNGASGKDTCQGDSGGPLATMVGNTLAIAGVTSYGPVSASNPEGLCAQKGSTGFYGRVGAYVDWIARAANLDANSITIGGGSSDSDDDSSSSGRGSGSSGNTSDDEDNTDSDGDSLTSGSISNGVHTSATSNGGSKASSSSDSHDHSGSSALGAGKALSFAAMGSAIVAMAVFV</sequence>
<comment type="caution">
    <text evidence="7">The sequence shown here is derived from an EMBL/GenBank/DDBJ whole genome shotgun (WGS) entry which is preliminary data.</text>
</comment>
<keyword evidence="3" id="KW-0645">Protease</keyword>
<accession>A0A9W8KYT1</accession>
<dbReference type="GO" id="GO:0006508">
    <property type="term" value="P:proteolysis"/>
    <property type="evidence" value="ECO:0007669"/>
    <property type="project" value="UniProtKB-KW"/>
</dbReference>
<evidence type="ECO:0000259" key="6">
    <source>
        <dbReference type="PROSITE" id="PS50240"/>
    </source>
</evidence>
<evidence type="ECO:0000313" key="7">
    <source>
        <dbReference type="EMBL" id="KAJ2677643.1"/>
    </source>
</evidence>
<dbReference type="SMART" id="SM00020">
    <property type="entry name" value="Tryp_SPc"/>
    <property type="match status" value="1"/>
</dbReference>
<dbReference type="InterPro" id="IPR018114">
    <property type="entry name" value="TRYPSIN_HIS"/>
</dbReference>
<evidence type="ECO:0000256" key="4">
    <source>
        <dbReference type="SAM" id="MobiDB-lite"/>
    </source>
</evidence>
<dbReference type="SUPFAM" id="SSF50494">
    <property type="entry name" value="Trypsin-like serine proteases"/>
    <property type="match status" value="1"/>
</dbReference>
<protein>
    <recommendedName>
        <fullName evidence="6">Peptidase S1 domain-containing protein</fullName>
    </recommendedName>
</protein>
<organism evidence="7 8">
    <name type="scientific">Coemansia spiralis</name>
    <dbReference type="NCBI Taxonomy" id="417178"/>
    <lineage>
        <taxon>Eukaryota</taxon>
        <taxon>Fungi</taxon>
        <taxon>Fungi incertae sedis</taxon>
        <taxon>Zoopagomycota</taxon>
        <taxon>Kickxellomycotina</taxon>
        <taxon>Kickxellomycetes</taxon>
        <taxon>Kickxellales</taxon>
        <taxon>Kickxellaceae</taxon>
        <taxon>Coemansia</taxon>
    </lineage>
</organism>
<dbReference type="GO" id="GO:0004252">
    <property type="term" value="F:serine-type endopeptidase activity"/>
    <property type="evidence" value="ECO:0007669"/>
    <property type="project" value="InterPro"/>
</dbReference>
<feature type="compositionally biased region" description="Low complexity" evidence="4">
    <location>
        <begin position="341"/>
        <end position="355"/>
    </location>
</feature>
<dbReference type="InterPro" id="IPR009003">
    <property type="entry name" value="Peptidase_S1_PA"/>
</dbReference>
<keyword evidence="3" id="KW-0720">Serine protease</keyword>
<dbReference type="OrthoDB" id="6380398at2759"/>
<dbReference type="InterPro" id="IPR033116">
    <property type="entry name" value="TRYPSIN_SER"/>
</dbReference>
<keyword evidence="5" id="KW-0732">Signal</keyword>
<keyword evidence="2" id="KW-1015">Disulfide bond</keyword>
<proteinExistence type="inferred from homology"/>
<feature type="domain" description="Peptidase S1" evidence="6">
    <location>
        <begin position="41"/>
        <end position="284"/>
    </location>
</feature>
<feature type="compositionally biased region" description="Acidic residues" evidence="4">
    <location>
        <begin position="317"/>
        <end position="327"/>
    </location>
</feature>
<name>A0A9W8KYT1_9FUNG</name>
<dbReference type="PANTHER" id="PTHR24276">
    <property type="entry name" value="POLYSERASE-RELATED"/>
    <property type="match status" value="1"/>
</dbReference>
<evidence type="ECO:0000256" key="1">
    <source>
        <dbReference type="ARBA" id="ARBA00007664"/>
    </source>
</evidence>
<dbReference type="PANTHER" id="PTHR24276:SF91">
    <property type="entry name" value="AT26814P-RELATED"/>
    <property type="match status" value="1"/>
</dbReference>
<feature type="region of interest" description="Disordered" evidence="4">
    <location>
        <begin position="293"/>
        <end position="364"/>
    </location>
</feature>
<dbReference type="PROSITE" id="PS00134">
    <property type="entry name" value="TRYPSIN_HIS"/>
    <property type="match status" value="1"/>
</dbReference>